<dbReference type="Proteomes" id="UP000235925">
    <property type="component" value="Unassembled WGS sequence"/>
</dbReference>
<feature type="compositionally biased region" description="Acidic residues" evidence="1">
    <location>
        <begin position="42"/>
        <end position="52"/>
    </location>
</feature>
<dbReference type="PROSITE" id="PS51257">
    <property type="entry name" value="PROKAR_LIPOPROTEIN"/>
    <property type="match status" value="1"/>
</dbReference>
<reference evidence="2 3" key="1">
    <citation type="submission" date="2018-01" db="EMBL/GenBank/DDBJ databases">
        <title>Denitrification phenotypes of diverse strains of Pseudomonas stutzeri.</title>
        <authorList>
            <person name="Milligan D.A."/>
            <person name="Bergaust L."/>
            <person name="Bakken L.R."/>
            <person name="Frostegard A."/>
        </authorList>
    </citation>
    <scope>NUCLEOTIDE SEQUENCE [LARGE SCALE GENOMIC DNA]</scope>
    <source>
        <strain evidence="2 3">KC</strain>
    </source>
</reference>
<evidence type="ECO:0008006" key="4">
    <source>
        <dbReference type="Google" id="ProtNLM"/>
    </source>
</evidence>
<dbReference type="OrthoDB" id="7033334at2"/>
<sequence length="180" mass="19011">MHRPLLLVLLSLALLGGCGDDDAKPEQATAPGQPTQAPVTDEPAEGPPDLEIELAPAEESANADRPDVQINIPEPEPEPDPEPEPTAVPAPKPVSAPAKRQAAVKPAEDELPAPVLDLHLPEELAQELMPTVNAEAAQLLPPLFGAGKAQSMQIGGRLISSEDDDEALIDGAEIRFEFKR</sequence>
<dbReference type="RefSeq" id="WP_102823584.1">
    <property type="nucleotide sequence ID" value="NZ_CP139348.1"/>
</dbReference>
<feature type="region of interest" description="Disordered" evidence="1">
    <location>
        <begin position="16"/>
        <end position="108"/>
    </location>
</feature>
<name>A0A2N8S759_STUST</name>
<dbReference type="EMBL" id="POUN01000001">
    <property type="protein sequence ID" value="PNF82461.1"/>
    <property type="molecule type" value="Genomic_DNA"/>
</dbReference>
<feature type="compositionally biased region" description="Pro residues" evidence="1">
    <location>
        <begin position="84"/>
        <end position="94"/>
    </location>
</feature>
<organism evidence="2 3">
    <name type="scientific">Stutzerimonas stutzeri</name>
    <name type="common">Pseudomonas stutzeri</name>
    <dbReference type="NCBI Taxonomy" id="316"/>
    <lineage>
        <taxon>Bacteria</taxon>
        <taxon>Pseudomonadati</taxon>
        <taxon>Pseudomonadota</taxon>
        <taxon>Gammaproteobacteria</taxon>
        <taxon>Pseudomonadales</taxon>
        <taxon>Pseudomonadaceae</taxon>
        <taxon>Stutzerimonas</taxon>
    </lineage>
</organism>
<evidence type="ECO:0000313" key="2">
    <source>
        <dbReference type="EMBL" id="PNF82461.1"/>
    </source>
</evidence>
<evidence type="ECO:0000256" key="1">
    <source>
        <dbReference type="SAM" id="MobiDB-lite"/>
    </source>
</evidence>
<accession>A0A2N8S759</accession>
<protein>
    <recommendedName>
        <fullName evidence="4">Translation initiation factor 2</fullName>
    </recommendedName>
</protein>
<comment type="caution">
    <text evidence="2">The sequence shown here is derived from an EMBL/GenBank/DDBJ whole genome shotgun (WGS) entry which is preliminary data.</text>
</comment>
<evidence type="ECO:0000313" key="3">
    <source>
        <dbReference type="Proteomes" id="UP000235925"/>
    </source>
</evidence>
<proteinExistence type="predicted"/>
<gene>
    <name evidence="2" type="ORF">CXK92_03115</name>
</gene>
<dbReference type="AlphaFoldDB" id="A0A2N8S759"/>